<keyword evidence="5" id="KW-0645">Protease</keyword>
<evidence type="ECO:0000313" key="5">
    <source>
        <dbReference type="EMBL" id="MBW54655.1"/>
    </source>
</evidence>
<dbReference type="PROSITE" id="PS51257">
    <property type="entry name" value="PROKAR_LIPOPROTEIN"/>
    <property type="match status" value="1"/>
</dbReference>
<dbReference type="PROSITE" id="PS00134">
    <property type="entry name" value="TRYPSIN_HIS"/>
    <property type="match status" value="1"/>
</dbReference>
<dbReference type="SMART" id="SM00020">
    <property type="entry name" value="Tryp_SPc"/>
    <property type="match status" value="1"/>
</dbReference>
<dbReference type="GO" id="GO:0006508">
    <property type="term" value="P:proteolysis"/>
    <property type="evidence" value="ECO:0007669"/>
    <property type="project" value="UniProtKB-KW"/>
</dbReference>
<feature type="chain" id="PRO_5014934658" evidence="3">
    <location>
        <begin position="26"/>
        <end position="433"/>
    </location>
</feature>
<proteinExistence type="inferred from homology"/>
<dbReference type="PANTHER" id="PTHR24258:SF129">
    <property type="entry name" value="LP15124P-RELATED"/>
    <property type="match status" value="1"/>
</dbReference>
<dbReference type="PRINTS" id="PR00722">
    <property type="entry name" value="CHYMOTRYPSIN"/>
</dbReference>
<dbReference type="InterPro" id="IPR001314">
    <property type="entry name" value="Peptidase_S1A"/>
</dbReference>
<organism evidence="5">
    <name type="scientific">Anopheles marajoara</name>
    <dbReference type="NCBI Taxonomy" id="58244"/>
    <lineage>
        <taxon>Eukaryota</taxon>
        <taxon>Metazoa</taxon>
        <taxon>Ecdysozoa</taxon>
        <taxon>Arthropoda</taxon>
        <taxon>Hexapoda</taxon>
        <taxon>Insecta</taxon>
        <taxon>Pterygota</taxon>
        <taxon>Neoptera</taxon>
        <taxon>Endopterygota</taxon>
        <taxon>Diptera</taxon>
        <taxon>Nematocera</taxon>
        <taxon>Culicoidea</taxon>
        <taxon>Culicidae</taxon>
        <taxon>Anophelinae</taxon>
        <taxon>Anopheles</taxon>
    </lineage>
</organism>
<dbReference type="EMBL" id="GGFJ01005514">
    <property type="protein sequence ID" value="MBW54655.1"/>
    <property type="molecule type" value="Transcribed_RNA"/>
</dbReference>
<name>A0A2M4BNM7_9DIPT</name>
<feature type="compositionally biased region" description="Gly residues" evidence="2">
    <location>
        <begin position="123"/>
        <end position="138"/>
    </location>
</feature>
<sequence>MRSPTVTLLGAVVVTLLGCTTIILADELSLDDLINQVFTTASPGAKEGPPATPAPPPVPPAPPVGQKGGPCEGEAVCIQKYLCSNASTSGEGLIDIRFSDDNPCVDYLLQCCYPDDIIQAPGGNDGGHGGGGGSGTGTGTVPPVPTPPTVPVVHAGCGKRNTEGIGFRITGAKDSESEYGEFPWMMAILKTEEVLGQLRENVYQCGGSLIHNQVVLTAAHCVNNKKPSDLKVRAGEWDTQTKNEIYPHQDRSVVEVVVHPEYYKGGLHNDVALLFLDSPFQPNEGIQPVCLPPQDAKFDHQTCFASGWGKDVYGKAGTYQVILKKIDLPVVPNDQCQKALRTTRLGAKFTLHKSFICAGGVPGKDTCKGDGGSPLVCPIPNKQQQYYQTGVVAWGIGCGENGIPGVYGDVAKFRNWIDQHMVQRSFGTSSYTA</sequence>
<dbReference type="InterPro" id="IPR043504">
    <property type="entry name" value="Peptidase_S1_PA_chymotrypsin"/>
</dbReference>
<feature type="compositionally biased region" description="Pro residues" evidence="2">
    <location>
        <begin position="50"/>
        <end position="63"/>
    </location>
</feature>
<dbReference type="CDD" id="cd00190">
    <property type="entry name" value="Tryp_SPc"/>
    <property type="match status" value="1"/>
</dbReference>
<dbReference type="Gene3D" id="2.40.10.10">
    <property type="entry name" value="Trypsin-like serine proteases"/>
    <property type="match status" value="2"/>
</dbReference>
<dbReference type="GO" id="GO:0004252">
    <property type="term" value="F:serine-type endopeptidase activity"/>
    <property type="evidence" value="ECO:0007669"/>
    <property type="project" value="InterPro"/>
</dbReference>
<dbReference type="InterPro" id="IPR018114">
    <property type="entry name" value="TRYPSIN_HIS"/>
</dbReference>
<feature type="region of interest" description="Disordered" evidence="2">
    <location>
        <begin position="41"/>
        <end position="69"/>
    </location>
</feature>
<feature type="region of interest" description="Disordered" evidence="2">
    <location>
        <begin position="123"/>
        <end position="143"/>
    </location>
</feature>
<dbReference type="InterPro" id="IPR041515">
    <property type="entry name" value="PPAF-2-like_Clip"/>
</dbReference>
<dbReference type="PROSITE" id="PS50240">
    <property type="entry name" value="TRYPSIN_DOM"/>
    <property type="match status" value="1"/>
</dbReference>
<keyword evidence="3" id="KW-0732">Signal</keyword>
<evidence type="ECO:0000256" key="3">
    <source>
        <dbReference type="SAM" id="SignalP"/>
    </source>
</evidence>
<comment type="similarity">
    <text evidence="1">Belongs to the peptidase S1 family. CLIP subfamily.</text>
</comment>
<dbReference type="SUPFAM" id="SSF50494">
    <property type="entry name" value="Trypsin-like serine proteases"/>
    <property type="match status" value="1"/>
</dbReference>
<dbReference type="FunFam" id="2.40.10.10:FF:000144">
    <property type="entry name" value="AGAP011783-PA"/>
    <property type="match status" value="1"/>
</dbReference>
<dbReference type="Pfam" id="PF00089">
    <property type="entry name" value="Trypsin"/>
    <property type="match status" value="1"/>
</dbReference>
<accession>A0A2M4BNM7</accession>
<keyword evidence="5" id="KW-0378">Hydrolase</keyword>
<feature type="domain" description="Peptidase S1" evidence="4">
    <location>
        <begin position="169"/>
        <end position="422"/>
    </location>
</feature>
<dbReference type="PANTHER" id="PTHR24258">
    <property type="entry name" value="SERINE PROTEASE-RELATED"/>
    <property type="match status" value="1"/>
</dbReference>
<feature type="signal peptide" evidence="3">
    <location>
        <begin position="1"/>
        <end position="25"/>
    </location>
</feature>
<protein>
    <submittedName>
        <fullName evidence="5">Putative serine protease</fullName>
    </submittedName>
</protein>
<dbReference type="FunFam" id="2.40.10.10:FF:000148">
    <property type="entry name" value="CLIP-domain serine protease"/>
    <property type="match status" value="1"/>
</dbReference>
<dbReference type="InterPro" id="IPR001254">
    <property type="entry name" value="Trypsin_dom"/>
</dbReference>
<evidence type="ECO:0000256" key="1">
    <source>
        <dbReference type="ARBA" id="ARBA00024195"/>
    </source>
</evidence>
<dbReference type="InterPro" id="IPR009003">
    <property type="entry name" value="Peptidase_S1_PA"/>
</dbReference>
<evidence type="ECO:0000259" key="4">
    <source>
        <dbReference type="PROSITE" id="PS50240"/>
    </source>
</evidence>
<dbReference type="AlphaFoldDB" id="A0A2M4BNM7"/>
<reference evidence="5" key="1">
    <citation type="submission" date="2018-01" db="EMBL/GenBank/DDBJ databases">
        <title>An insight into the sialome of Amazonian anophelines.</title>
        <authorList>
            <person name="Ribeiro J.M."/>
            <person name="Scarpassa V."/>
            <person name="Calvo E."/>
        </authorList>
    </citation>
    <scope>NUCLEOTIDE SEQUENCE</scope>
    <source>
        <tissue evidence="5">Salivary glands</tissue>
    </source>
</reference>
<evidence type="ECO:0000256" key="2">
    <source>
        <dbReference type="SAM" id="MobiDB-lite"/>
    </source>
</evidence>
<dbReference type="Pfam" id="PF18322">
    <property type="entry name" value="CLIP_1"/>
    <property type="match status" value="1"/>
</dbReference>